<dbReference type="OrthoDB" id="3255669at2"/>
<evidence type="ECO:0000313" key="1">
    <source>
        <dbReference type="EMBL" id="RYU09883.1"/>
    </source>
</evidence>
<name>A0A4Q5IVM0_9ACTN</name>
<dbReference type="RefSeq" id="WP_129988880.1">
    <property type="nucleotide sequence ID" value="NZ_SDPU01000034.1"/>
</dbReference>
<keyword evidence="2" id="KW-1185">Reference proteome</keyword>
<proteinExistence type="predicted"/>
<dbReference type="Proteomes" id="UP000291189">
    <property type="component" value="Unassembled WGS sequence"/>
</dbReference>
<protein>
    <recommendedName>
        <fullName evidence="3">SRPBCC family protein</fullName>
    </recommendedName>
</protein>
<comment type="caution">
    <text evidence="1">The sequence shown here is derived from an EMBL/GenBank/DDBJ whole genome shotgun (WGS) entry which is preliminary data.</text>
</comment>
<sequence length="229" mass="25641">MTSARRLVGLAGAATAAYGVWVRPRLLRWGATDAELHGPFPHPEVVPDGRRSGTMAVTIDAPPDQVWPWLLQIGWDRAGWYSWDHLDNAGRPSAREVHAEWQDLAVGDRLRFWAPGAGVLDSYEVAVVEPHRFLGLYGLSDLQGHLLDPGRPRPSVYVEGLWGFRLEEVPGGGTRLVSSGYQTLRPRWLERFFYEWVLAPVVWVMTSRMLAVIKRNVEGAARRTPALAT</sequence>
<dbReference type="InterPro" id="IPR023393">
    <property type="entry name" value="START-like_dom_sf"/>
</dbReference>
<dbReference type="AlphaFoldDB" id="A0A4Q5IVM0"/>
<dbReference type="SUPFAM" id="SSF55961">
    <property type="entry name" value="Bet v1-like"/>
    <property type="match status" value="1"/>
</dbReference>
<evidence type="ECO:0000313" key="2">
    <source>
        <dbReference type="Proteomes" id="UP000291189"/>
    </source>
</evidence>
<organism evidence="1 2">
    <name type="scientific">Nocardioides iriomotensis</name>
    <dbReference type="NCBI Taxonomy" id="715784"/>
    <lineage>
        <taxon>Bacteria</taxon>
        <taxon>Bacillati</taxon>
        <taxon>Actinomycetota</taxon>
        <taxon>Actinomycetes</taxon>
        <taxon>Propionibacteriales</taxon>
        <taxon>Nocardioidaceae</taxon>
        <taxon>Nocardioides</taxon>
    </lineage>
</organism>
<dbReference type="EMBL" id="SDPU01000034">
    <property type="protein sequence ID" value="RYU09883.1"/>
    <property type="molecule type" value="Genomic_DNA"/>
</dbReference>
<gene>
    <name evidence="1" type="ORF">ETU37_18755</name>
</gene>
<accession>A0A4Q5IVM0</accession>
<reference evidence="1 2" key="1">
    <citation type="submission" date="2019-01" db="EMBL/GenBank/DDBJ databases">
        <title>Nocardioides guangzhouensis sp. nov., an actinobacterium isolated from soil.</title>
        <authorList>
            <person name="Fu Y."/>
            <person name="Cai Y."/>
            <person name="Lin Z."/>
            <person name="Chen P."/>
        </authorList>
    </citation>
    <scope>NUCLEOTIDE SEQUENCE [LARGE SCALE GENOMIC DNA]</scope>
    <source>
        <strain evidence="1 2">NBRC 105384</strain>
    </source>
</reference>
<evidence type="ECO:0008006" key="3">
    <source>
        <dbReference type="Google" id="ProtNLM"/>
    </source>
</evidence>
<dbReference type="Gene3D" id="3.30.530.20">
    <property type="match status" value="1"/>
</dbReference>